<dbReference type="CDD" id="cd08292">
    <property type="entry name" value="ETR_like_2"/>
    <property type="match status" value="1"/>
</dbReference>
<dbReference type="Pfam" id="PF00107">
    <property type="entry name" value="ADH_zinc_N"/>
    <property type="match status" value="1"/>
</dbReference>
<evidence type="ECO:0000256" key="4">
    <source>
        <dbReference type="ARBA" id="ARBA00022857"/>
    </source>
</evidence>
<dbReference type="AlphaFoldDB" id="A0A1B2EU61"/>
<evidence type="ECO:0000256" key="1">
    <source>
        <dbReference type="ARBA" id="ARBA00010371"/>
    </source>
</evidence>
<protein>
    <recommendedName>
        <fullName evidence="9">enoyl-[acyl-carrier-protein] reductase</fullName>
        <ecNumber evidence="9">1.3.1.104</ecNumber>
    </recommendedName>
</protein>
<evidence type="ECO:0000256" key="3">
    <source>
        <dbReference type="ARBA" id="ARBA00022832"/>
    </source>
</evidence>
<comment type="catalytic activity">
    <reaction evidence="10">
        <text>a 2,3-saturated acyl-[ACP] + NADP(+) = a (2E)-enoyl-[ACP] + NADPH + H(+)</text>
        <dbReference type="Rhea" id="RHEA:22564"/>
        <dbReference type="Rhea" id="RHEA-COMP:9925"/>
        <dbReference type="Rhea" id="RHEA-COMP:9926"/>
        <dbReference type="ChEBI" id="CHEBI:15378"/>
        <dbReference type="ChEBI" id="CHEBI:57783"/>
        <dbReference type="ChEBI" id="CHEBI:58349"/>
        <dbReference type="ChEBI" id="CHEBI:78784"/>
        <dbReference type="ChEBI" id="CHEBI:78785"/>
        <dbReference type="EC" id="1.3.1.104"/>
    </reaction>
</comment>
<dbReference type="EC" id="1.3.1.104" evidence="9"/>
<keyword evidence="5" id="KW-0809">Transit peptide</keyword>
<evidence type="ECO:0000256" key="8">
    <source>
        <dbReference type="ARBA" id="ARBA00023160"/>
    </source>
</evidence>
<evidence type="ECO:0000256" key="10">
    <source>
        <dbReference type="ARBA" id="ARBA00048843"/>
    </source>
</evidence>
<dbReference type="InterPro" id="IPR036291">
    <property type="entry name" value="NAD(P)-bd_dom_sf"/>
</dbReference>
<dbReference type="InterPro" id="IPR051034">
    <property type="entry name" value="Mito_Enoyl-ACP_Reductase"/>
</dbReference>
<accession>A0A1B2EU61</accession>
<dbReference type="KEGG" id="moc:BB934_35125"/>
<dbReference type="SUPFAM" id="SSF51735">
    <property type="entry name" value="NAD(P)-binding Rossmann-fold domains"/>
    <property type="match status" value="1"/>
</dbReference>
<keyword evidence="8" id="KW-0275">Fatty acid biosynthesis</keyword>
<dbReference type="InterPro" id="IPR013154">
    <property type="entry name" value="ADH-like_N"/>
</dbReference>
<evidence type="ECO:0000256" key="7">
    <source>
        <dbReference type="ARBA" id="ARBA00023098"/>
    </source>
</evidence>
<evidence type="ECO:0000256" key="2">
    <source>
        <dbReference type="ARBA" id="ARBA00022516"/>
    </source>
</evidence>
<dbReference type="PANTHER" id="PTHR43981">
    <property type="entry name" value="ENOYL-[ACYL-CARRIER-PROTEIN] REDUCTASE, MITOCHONDRIAL"/>
    <property type="match status" value="1"/>
</dbReference>
<dbReference type="InterPro" id="IPR020843">
    <property type="entry name" value="ER"/>
</dbReference>
<dbReference type="InterPro" id="IPR013149">
    <property type="entry name" value="ADH-like_C"/>
</dbReference>
<dbReference type="SUPFAM" id="SSF50129">
    <property type="entry name" value="GroES-like"/>
    <property type="match status" value="1"/>
</dbReference>
<evidence type="ECO:0000256" key="9">
    <source>
        <dbReference type="ARBA" id="ARBA00038963"/>
    </source>
</evidence>
<evidence type="ECO:0000313" key="12">
    <source>
        <dbReference type="EMBL" id="ANY83500.1"/>
    </source>
</evidence>
<dbReference type="EMBL" id="CP016618">
    <property type="protein sequence ID" value="ANY83500.1"/>
    <property type="molecule type" value="Genomic_DNA"/>
</dbReference>
<evidence type="ECO:0000256" key="6">
    <source>
        <dbReference type="ARBA" id="ARBA00023002"/>
    </source>
</evidence>
<sequence>MHSIVFERFGDPAVVLTLAEREPPAPGPGQALLRMILSPIHNHDLMTVAGTYGVKPPLPAIGGTEALGVVEELGAGVENLQVGQRVIGGAQQTWTDYYLVDARYARPVPDGVDDETACQLIAMPLSAKMVLADLGLQRGDWLVQNSANGAVGRLLSRFGAEKGVNVLSLVRRDAAVAELAAAGITNVVSTGQPGWEARARDLVGDGSIRAGLDSVGGDGPAQLARLVADGGEIVIFGALSGQPICIEPSVAIFQQITIRGFWGAKPRLAPDVIGRLLEEVVAEAASGKLTLPVDAAFPLDRIADAVRASTEPGRKGKVVLRGR</sequence>
<keyword evidence="6" id="KW-0560">Oxidoreductase</keyword>
<gene>
    <name evidence="12" type="ORF">BB934_35125</name>
</gene>
<keyword evidence="2" id="KW-0444">Lipid biosynthesis</keyword>
<geneLocation type="plasmid" evidence="12">
    <name>unnamed3</name>
</geneLocation>
<evidence type="ECO:0000256" key="5">
    <source>
        <dbReference type="ARBA" id="ARBA00022946"/>
    </source>
</evidence>
<evidence type="ECO:0000259" key="11">
    <source>
        <dbReference type="SMART" id="SM00829"/>
    </source>
</evidence>
<keyword evidence="3" id="KW-0276">Fatty acid metabolism</keyword>
<keyword evidence="7" id="KW-0443">Lipid metabolism</keyword>
<keyword evidence="12" id="KW-0614">Plasmid</keyword>
<feature type="domain" description="Enoyl reductase (ER)" evidence="11">
    <location>
        <begin position="10"/>
        <end position="320"/>
    </location>
</feature>
<comment type="similarity">
    <text evidence="1">Belongs to the zinc-containing alcohol dehydrogenase family. Quinone oxidoreductase subfamily.</text>
</comment>
<organism evidence="12">
    <name type="scientific">Microvirga ossetica</name>
    <dbReference type="NCBI Taxonomy" id="1882682"/>
    <lineage>
        <taxon>Bacteria</taxon>
        <taxon>Pseudomonadati</taxon>
        <taxon>Pseudomonadota</taxon>
        <taxon>Alphaproteobacteria</taxon>
        <taxon>Hyphomicrobiales</taxon>
        <taxon>Methylobacteriaceae</taxon>
        <taxon>Microvirga</taxon>
    </lineage>
</organism>
<reference evidence="12" key="1">
    <citation type="submission" date="2016-07" db="EMBL/GenBank/DDBJ databases">
        <title>Microvirga ossetica sp. nov. a new species of rhizobia isolated from root nodules of the legume species Vicia alpestris Steven originated from North Ossetia region in the Caucasus.</title>
        <authorList>
            <person name="Safronova V.I."/>
            <person name="Kuznetsova I.G."/>
            <person name="Sazanova A.L."/>
            <person name="Belimov A."/>
            <person name="Andronov E."/>
            <person name="Osledkin Y.S."/>
            <person name="Onishchuk O.P."/>
            <person name="Kurchak O.N."/>
            <person name="Shaposhnikov A.I."/>
            <person name="Willems A."/>
            <person name="Tikhonovich I.A."/>
        </authorList>
    </citation>
    <scope>NUCLEOTIDE SEQUENCE [LARGE SCALE GENOMIC DNA]</scope>
    <source>
        <strain evidence="12">V5/3M</strain>
        <plasmid evidence="12">unnamed3</plasmid>
    </source>
</reference>
<name>A0A1B2EU61_9HYPH</name>
<dbReference type="RefSeq" id="WP_099514511.1">
    <property type="nucleotide sequence ID" value="NZ_CP016618.1"/>
</dbReference>
<dbReference type="OrthoDB" id="9785812at2"/>
<proteinExistence type="inferred from homology"/>
<dbReference type="GO" id="GO:0006633">
    <property type="term" value="P:fatty acid biosynthetic process"/>
    <property type="evidence" value="ECO:0007669"/>
    <property type="project" value="UniProtKB-KW"/>
</dbReference>
<dbReference type="GO" id="GO:0141148">
    <property type="term" value="F:enoyl-[acyl-carrier-protein] reductase (NADPH) activity"/>
    <property type="evidence" value="ECO:0007669"/>
    <property type="project" value="UniProtKB-EC"/>
</dbReference>
<dbReference type="Gene3D" id="3.40.50.720">
    <property type="entry name" value="NAD(P)-binding Rossmann-like Domain"/>
    <property type="match status" value="1"/>
</dbReference>
<keyword evidence="4" id="KW-0521">NADP</keyword>
<dbReference type="PANTHER" id="PTHR43981:SF2">
    <property type="entry name" value="ENOYL-[ACYL-CARRIER-PROTEIN] REDUCTASE, MITOCHONDRIAL"/>
    <property type="match status" value="1"/>
</dbReference>
<dbReference type="InterPro" id="IPR011032">
    <property type="entry name" value="GroES-like_sf"/>
</dbReference>
<dbReference type="Gene3D" id="3.90.180.10">
    <property type="entry name" value="Medium-chain alcohol dehydrogenases, catalytic domain"/>
    <property type="match status" value="1"/>
</dbReference>
<dbReference type="SMART" id="SM00829">
    <property type="entry name" value="PKS_ER"/>
    <property type="match status" value="1"/>
</dbReference>
<dbReference type="Pfam" id="PF08240">
    <property type="entry name" value="ADH_N"/>
    <property type="match status" value="1"/>
</dbReference>